<dbReference type="InterPro" id="IPR027039">
    <property type="entry name" value="Crtac1"/>
</dbReference>
<dbReference type="Gene3D" id="2.130.10.130">
    <property type="entry name" value="Integrin alpha, N-terminal"/>
    <property type="match status" value="1"/>
</dbReference>
<dbReference type="Pfam" id="PF13517">
    <property type="entry name" value="FG-GAP_3"/>
    <property type="match status" value="1"/>
</dbReference>
<feature type="region of interest" description="Disordered" evidence="2">
    <location>
        <begin position="629"/>
        <end position="656"/>
    </location>
</feature>
<keyword evidence="1" id="KW-0732">Signal</keyword>
<dbReference type="AlphaFoldDB" id="A0A7W8ZA24"/>
<feature type="region of interest" description="Disordered" evidence="2">
    <location>
        <begin position="594"/>
        <end position="614"/>
    </location>
</feature>
<dbReference type="PANTHER" id="PTHR16026">
    <property type="entry name" value="CARTILAGE ACIDIC PROTEIN 1"/>
    <property type="match status" value="1"/>
</dbReference>
<dbReference type="Pfam" id="PF01839">
    <property type="entry name" value="FG-GAP"/>
    <property type="match status" value="1"/>
</dbReference>
<dbReference type="Proteomes" id="UP000588112">
    <property type="component" value="Unassembled WGS sequence"/>
</dbReference>
<feature type="domain" description="ASPIC/UnbV" evidence="3">
    <location>
        <begin position="577"/>
        <end position="629"/>
    </location>
</feature>
<reference evidence="4 5" key="1">
    <citation type="submission" date="2020-08" db="EMBL/GenBank/DDBJ databases">
        <title>Sequencing the genomes of 1000 actinobacteria strains.</title>
        <authorList>
            <person name="Klenk H.-P."/>
        </authorList>
    </citation>
    <scope>NUCLEOTIDE SEQUENCE [LARGE SCALE GENOMIC DNA]</scope>
    <source>
        <strain evidence="4 5">DSM 45790</strain>
    </source>
</reference>
<dbReference type="InterPro" id="IPR011519">
    <property type="entry name" value="UnbV_ASPIC"/>
</dbReference>
<name>A0A7W8ZA24_9ACTN</name>
<proteinExistence type="predicted"/>
<dbReference type="RefSeq" id="WP_184616669.1">
    <property type="nucleotide sequence ID" value="NZ_BOOS01000044.1"/>
</dbReference>
<evidence type="ECO:0000313" key="5">
    <source>
        <dbReference type="Proteomes" id="UP000588112"/>
    </source>
</evidence>
<evidence type="ECO:0000313" key="4">
    <source>
        <dbReference type="EMBL" id="MBB5630167.1"/>
    </source>
</evidence>
<dbReference type="EMBL" id="JACHBR010000002">
    <property type="protein sequence ID" value="MBB5630167.1"/>
    <property type="molecule type" value="Genomic_DNA"/>
</dbReference>
<evidence type="ECO:0000259" key="3">
    <source>
        <dbReference type="Pfam" id="PF07593"/>
    </source>
</evidence>
<organism evidence="4 5">
    <name type="scientific">Sphaerisporangium krabiense</name>
    <dbReference type="NCBI Taxonomy" id="763782"/>
    <lineage>
        <taxon>Bacteria</taxon>
        <taxon>Bacillati</taxon>
        <taxon>Actinomycetota</taxon>
        <taxon>Actinomycetes</taxon>
        <taxon>Streptosporangiales</taxon>
        <taxon>Streptosporangiaceae</taxon>
        <taxon>Sphaerisporangium</taxon>
    </lineage>
</organism>
<protein>
    <recommendedName>
        <fullName evidence="3">ASPIC/UnbV domain-containing protein</fullName>
    </recommendedName>
</protein>
<comment type="caution">
    <text evidence="4">The sequence shown here is derived from an EMBL/GenBank/DDBJ whole genome shotgun (WGS) entry which is preliminary data.</text>
</comment>
<sequence>MTTTFGWLRRQLPGVVALVLVTSVFLIARLPSYSSAEAATIAQKFAFKPLSIALPSGYPQKSIRQVNKDYKHIDAWISSVGAAVAMNDLDGDGLSNDICLVDTRIDQVVITPAPGAKATRYAPFALKSTLPMNDVMAPMGCVPGDYNEDGRIDLLVYMWGRTPIIYLAQPGATKLDAGAYRSVELVPGPNSAGGKYTGPQWNTNAATVADFDGDGHDDIFIGNYFADGPVLDPKVAGGVHMNHSMSAAHNGGDDYFFRFTGLQGGTPAYQCQDDVLPKDEAKGWELAAAANDLDGDLLPELYLANDFGPDRMYYNRSTPGNIKLSLVQGVRTPLIPKSKAVGRDSFKGMGVDFGDLDHDGIYDMFVSNITTSWGIEESNFQFVSTAKNQEDLRAQLRDGVAPWKDESGPAGTAWSGWGWDVKIDDFNNSGELQIAQATGFVKGQTDRWPQLQELATANDEMLQNPFWWPNATAGDDIGGNQTLHFFVKGPSGRYVDLAKELGLAIPVPTRGIATGDADGDGRLDFAVARQWEAPVFYQNQSPDAGAFVGLRLTHETSAAKGKAAKGALSAPGSPVTGAQVCVMTPDGRKFVARVDGSSGHSGRRSTDVHIGLGPNVAGPLKAEIQWRDRSGKPHKQELQLTPGWHSLTLGQQAKEK</sequence>
<dbReference type="SUPFAM" id="SSF69318">
    <property type="entry name" value="Integrin alpha N-terminal domain"/>
    <property type="match status" value="1"/>
</dbReference>
<accession>A0A7W8ZA24</accession>
<dbReference type="InterPro" id="IPR028994">
    <property type="entry name" value="Integrin_alpha_N"/>
</dbReference>
<gene>
    <name evidence="4" type="ORF">BJ981_005931</name>
</gene>
<keyword evidence="5" id="KW-1185">Reference proteome</keyword>
<evidence type="ECO:0000256" key="2">
    <source>
        <dbReference type="SAM" id="MobiDB-lite"/>
    </source>
</evidence>
<evidence type="ECO:0000256" key="1">
    <source>
        <dbReference type="ARBA" id="ARBA00022729"/>
    </source>
</evidence>
<dbReference type="InterPro" id="IPR013517">
    <property type="entry name" value="FG-GAP"/>
</dbReference>
<dbReference type="Pfam" id="PF07593">
    <property type="entry name" value="UnbV_ASPIC"/>
    <property type="match status" value="1"/>
</dbReference>
<dbReference type="PANTHER" id="PTHR16026:SF0">
    <property type="entry name" value="CARTILAGE ACIDIC PROTEIN 1"/>
    <property type="match status" value="1"/>
</dbReference>